<feature type="coiled-coil region" evidence="1">
    <location>
        <begin position="153"/>
        <end position="180"/>
    </location>
</feature>
<sequence>MEFNSETILGSLISYSERDYEDVQKILEEFKCEIQSLISHQKKALKNEDQEKISLVCKEAEIIRLKMEQYAEDSQLFLNYFRSKIRNTMIKDNGGASVENLQWDTKPTSSYIDMDMSKIDIEKLSNSPELIVKEIKGLMSKIKVQDKAFNIKLEQNEHQLNDLKDEVELYKSQFTEEELKSFQKKQSEVLQRRLTISNEVKDPNRIELNEEEFRSFIKEKMKGRPKGSTYFMDGVFAIDLNSNWTRDLVRDLGRKYYLPECIKKIYIYYLGKGNTFIKMLLGSSIWHKIDTLGINDYAKHKYKKGKGLDISEYVPCLANVARRIEKNLWLFYFSVSTEDLNEIMRSVSHINDGLSFRYGNLNLNDFLDFGFEEYKIRYLSLRNCNINESSYSFGLLCNAISESGLKDSLKEIRIHGSSFGNEDPSSTLKNYKLSHITLNKKKELKSKS</sequence>
<evidence type="ECO:0000313" key="3">
    <source>
        <dbReference type="Proteomes" id="UP001295684"/>
    </source>
</evidence>
<gene>
    <name evidence="2" type="ORF">ECRASSUSDP1_LOCUS5881</name>
</gene>
<protein>
    <submittedName>
        <fullName evidence="2">Uncharacterized protein</fullName>
    </submittedName>
</protein>
<comment type="caution">
    <text evidence="2">The sequence shown here is derived from an EMBL/GenBank/DDBJ whole genome shotgun (WGS) entry which is preliminary data.</text>
</comment>
<evidence type="ECO:0000256" key="1">
    <source>
        <dbReference type="SAM" id="Coils"/>
    </source>
</evidence>
<organism evidence="2 3">
    <name type="scientific">Euplotes crassus</name>
    <dbReference type="NCBI Taxonomy" id="5936"/>
    <lineage>
        <taxon>Eukaryota</taxon>
        <taxon>Sar</taxon>
        <taxon>Alveolata</taxon>
        <taxon>Ciliophora</taxon>
        <taxon>Intramacronucleata</taxon>
        <taxon>Spirotrichea</taxon>
        <taxon>Hypotrichia</taxon>
        <taxon>Euplotida</taxon>
        <taxon>Euplotidae</taxon>
        <taxon>Moneuplotes</taxon>
    </lineage>
</organism>
<dbReference type="AlphaFoldDB" id="A0AAD1UC49"/>
<keyword evidence="1" id="KW-0175">Coiled coil</keyword>
<proteinExistence type="predicted"/>
<dbReference type="EMBL" id="CAMPGE010005692">
    <property type="protein sequence ID" value="CAI2364537.1"/>
    <property type="molecule type" value="Genomic_DNA"/>
</dbReference>
<reference evidence="2" key="1">
    <citation type="submission" date="2023-07" db="EMBL/GenBank/DDBJ databases">
        <authorList>
            <consortium name="AG Swart"/>
            <person name="Singh M."/>
            <person name="Singh A."/>
            <person name="Seah K."/>
            <person name="Emmerich C."/>
        </authorList>
    </citation>
    <scope>NUCLEOTIDE SEQUENCE</scope>
    <source>
        <strain evidence="2">DP1</strain>
    </source>
</reference>
<accession>A0AAD1UC49</accession>
<dbReference type="Proteomes" id="UP001295684">
    <property type="component" value="Unassembled WGS sequence"/>
</dbReference>
<evidence type="ECO:0000313" key="2">
    <source>
        <dbReference type="EMBL" id="CAI2364537.1"/>
    </source>
</evidence>
<name>A0AAD1UC49_EUPCR</name>
<keyword evidence="3" id="KW-1185">Reference proteome</keyword>